<organism evidence="1">
    <name type="scientific">viral metagenome</name>
    <dbReference type="NCBI Taxonomy" id="1070528"/>
    <lineage>
        <taxon>unclassified sequences</taxon>
        <taxon>metagenomes</taxon>
        <taxon>organismal metagenomes</taxon>
    </lineage>
</organism>
<evidence type="ECO:0000313" key="1">
    <source>
        <dbReference type="EMBL" id="QHU04101.1"/>
    </source>
</evidence>
<protein>
    <recommendedName>
        <fullName evidence="2">S1 motif domain-containing protein</fullName>
    </recommendedName>
</protein>
<sequence length="196" mass="22298">MEMAMEFNNNTQVLQPKPKNKKKEIILSSIYSRSIITRTVSLPINVIGKNLKQVIEEYISFHYEGKCVVEGFIKPQSTKIITYSSGTIKRGNFVTFDVVFECQVCFPVEGTNISCIAKTNTKAGITAESADEKPSPIIVFIARDHHYYSSQFNDVKEGDKINIRVIGQRFELNDKFVSIIGELVRERKPKLVIEEE</sequence>
<dbReference type="AlphaFoldDB" id="A0A6C0JGN4"/>
<name>A0A6C0JGN4_9ZZZZ</name>
<reference evidence="1" key="1">
    <citation type="journal article" date="2020" name="Nature">
        <title>Giant virus diversity and host interactions through global metagenomics.</title>
        <authorList>
            <person name="Schulz F."/>
            <person name="Roux S."/>
            <person name="Paez-Espino D."/>
            <person name="Jungbluth S."/>
            <person name="Walsh D.A."/>
            <person name="Denef V.J."/>
            <person name="McMahon K.D."/>
            <person name="Konstantinidis K.T."/>
            <person name="Eloe-Fadrosh E.A."/>
            <person name="Kyrpides N.C."/>
            <person name="Woyke T."/>
        </authorList>
    </citation>
    <scope>NUCLEOTIDE SEQUENCE</scope>
    <source>
        <strain evidence="1">GVMAG-M-3300027708-39</strain>
    </source>
</reference>
<proteinExistence type="predicted"/>
<accession>A0A6C0JGN4</accession>
<dbReference type="EMBL" id="MN740394">
    <property type="protein sequence ID" value="QHU04101.1"/>
    <property type="molecule type" value="Genomic_DNA"/>
</dbReference>
<evidence type="ECO:0008006" key="2">
    <source>
        <dbReference type="Google" id="ProtNLM"/>
    </source>
</evidence>